<dbReference type="SUPFAM" id="SSF56801">
    <property type="entry name" value="Acetyl-CoA synthetase-like"/>
    <property type="match status" value="1"/>
</dbReference>
<evidence type="ECO:0000313" key="4">
    <source>
        <dbReference type="Proteomes" id="UP001428817"/>
    </source>
</evidence>
<dbReference type="PROSITE" id="PS00455">
    <property type="entry name" value="AMP_BINDING"/>
    <property type="match status" value="1"/>
</dbReference>
<dbReference type="InterPro" id="IPR025110">
    <property type="entry name" value="AMP-bd_C"/>
</dbReference>
<dbReference type="PANTHER" id="PTHR43767:SF1">
    <property type="entry name" value="NONRIBOSOMAL PEPTIDE SYNTHASE PES1 (EUROFUNG)-RELATED"/>
    <property type="match status" value="1"/>
</dbReference>
<organism evidence="3 4">
    <name type="scientific">Pseudonocardia eucalypti</name>
    <dbReference type="NCBI Taxonomy" id="648755"/>
    <lineage>
        <taxon>Bacteria</taxon>
        <taxon>Bacillati</taxon>
        <taxon>Actinomycetota</taxon>
        <taxon>Actinomycetes</taxon>
        <taxon>Pseudonocardiales</taxon>
        <taxon>Pseudonocardiaceae</taxon>
        <taxon>Pseudonocardia</taxon>
    </lineage>
</organism>
<evidence type="ECO:0000259" key="1">
    <source>
        <dbReference type="Pfam" id="PF00501"/>
    </source>
</evidence>
<reference evidence="4" key="1">
    <citation type="journal article" date="2019" name="Int. J. Syst. Evol. Microbiol.">
        <title>The Global Catalogue of Microorganisms (GCM) 10K type strain sequencing project: providing services to taxonomists for standard genome sequencing and annotation.</title>
        <authorList>
            <consortium name="The Broad Institute Genomics Platform"/>
            <consortium name="The Broad Institute Genome Sequencing Center for Infectious Disease"/>
            <person name="Wu L."/>
            <person name="Ma J."/>
        </authorList>
    </citation>
    <scope>NUCLEOTIDE SEQUENCE [LARGE SCALE GENOMIC DNA]</scope>
    <source>
        <strain evidence="4">JCM 18303</strain>
    </source>
</reference>
<dbReference type="InterPro" id="IPR020845">
    <property type="entry name" value="AMP-binding_CS"/>
</dbReference>
<dbReference type="InterPro" id="IPR045851">
    <property type="entry name" value="AMP-bd_C_sf"/>
</dbReference>
<dbReference type="Pfam" id="PF13193">
    <property type="entry name" value="AMP-binding_C"/>
    <property type="match status" value="1"/>
</dbReference>
<protein>
    <submittedName>
        <fullName evidence="3">ATP-dependent acyl-CoA ligase</fullName>
    </submittedName>
</protein>
<feature type="domain" description="AMP-dependent synthetase/ligase" evidence="1">
    <location>
        <begin position="21"/>
        <end position="378"/>
    </location>
</feature>
<dbReference type="InterPro" id="IPR050237">
    <property type="entry name" value="ATP-dep_AMP-bd_enzyme"/>
</dbReference>
<evidence type="ECO:0000259" key="2">
    <source>
        <dbReference type="Pfam" id="PF13193"/>
    </source>
</evidence>
<name>A0ABP9QJK7_9PSEU</name>
<dbReference type="Gene3D" id="3.40.50.12780">
    <property type="entry name" value="N-terminal domain of ligase-like"/>
    <property type="match status" value="1"/>
</dbReference>
<dbReference type="Pfam" id="PF00501">
    <property type="entry name" value="AMP-binding"/>
    <property type="match status" value="1"/>
</dbReference>
<dbReference type="InterPro" id="IPR000873">
    <property type="entry name" value="AMP-dep_synth/lig_dom"/>
</dbReference>
<dbReference type="RefSeq" id="WP_185060888.1">
    <property type="nucleotide sequence ID" value="NZ_BAABJP010000029.1"/>
</dbReference>
<proteinExistence type="predicted"/>
<feature type="domain" description="AMP-binding enzyme C-terminal" evidence="2">
    <location>
        <begin position="428"/>
        <end position="499"/>
    </location>
</feature>
<dbReference type="GO" id="GO:0016874">
    <property type="term" value="F:ligase activity"/>
    <property type="evidence" value="ECO:0007669"/>
    <property type="project" value="UniProtKB-KW"/>
</dbReference>
<evidence type="ECO:0000313" key="3">
    <source>
        <dbReference type="EMBL" id="GAA5162919.1"/>
    </source>
</evidence>
<accession>A0ABP9QJK7</accession>
<dbReference type="InterPro" id="IPR042099">
    <property type="entry name" value="ANL_N_sf"/>
</dbReference>
<sequence>MPDAAGPTTRRTAAGTVVGALEEQAERFPDDPFVITPDDRVITFASMRARALELGAGLCAHGLAAGDRVAYMAENRPELVELTFGAAFAGLITVPINVFLKGEFLRHQLVNSAAAAIAVDRVGLDALRPVLDTLPDLKLIVLLGEDVEHSGAVGHQDLLGGGDHAEAHRPGPLDTYLILYTSGTTGPSKGCMLSHAYLARVAGVMSRMLELDDTDRQICVHPMFHMSGHMDLVLALFSGTPMGLENRFSASGFFARAKQLGATYWGGPGITDYVVEQPPTKDHSLKKWIGIPFPPDKERRLFEDFGIRSICQMYAQTEANPVATVGLNHPAARHTDGRVMDDIECQVVDDEDCPVLVGEVGEIVIRPRVPGAIFSGYWNDAERTIECWRNLWHHTGDLGRFDAEGLLTFVDRKKDAMRRKGENVSAMELERALLGYLRIAEVATHAVATDEGDHIKACIVAKPGFDRDEYAAHLMEHVPHFARPRFYEVIDALPRNPIGRVLKFELHEIGLTEHTVDLFALGLVHDRRRG</sequence>
<keyword evidence="4" id="KW-1185">Reference proteome</keyword>
<dbReference type="Gene3D" id="3.30.300.30">
    <property type="match status" value="1"/>
</dbReference>
<gene>
    <name evidence="3" type="ORF">GCM10023321_49010</name>
</gene>
<dbReference type="PANTHER" id="PTHR43767">
    <property type="entry name" value="LONG-CHAIN-FATTY-ACID--COA LIGASE"/>
    <property type="match status" value="1"/>
</dbReference>
<keyword evidence="3" id="KW-0436">Ligase</keyword>
<dbReference type="EMBL" id="BAABJP010000029">
    <property type="protein sequence ID" value="GAA5162919.1"/>
    <property type="molecule type" value="Genomic_DNA"/>
</dbReference>
<comment type="caution">
    <text evidence="3">The sequence shown here is derived from an EMBL/GenBank/DDBJ whole genome shotgun (WGS) entry which is preliminary data.</text>
</comment>
<dbReference type="Proteomes" id="UP001428817">
    <property type="component" value="Unassembled WGS sequence"/>
</dbReference>